<dbReference type="PANTHER" id="PTHR24350">
    <property type="entry name" value="SERINE/THREONINE-PROTEIN KINASE IAL-RELATED"/>
    <property type="match status" value="1"/>
</dbReference>
<dbReference type="GO" id="GO:0005524">
    <property type="term" value="F:ATP binding"/>
    <property type="evidence" value="ECO:0007669"/>
    <property type="project" value="UniProtKB-UniRule"/>
</dbReference>
<dbReference type="Proteomes" id="UP000179807">
    <property type="component" value="Unassembled WGS sequence"/>
</dbReference>
<gene>
    <name evidence="12" type="ORF">TRFO_18647</name>
</gene>
<dbReference type="GeneID" id="94835006"/>
<organism evidence="12 13">
    <name type="scientific">Tritrichomonas foetus</name>
    <dbReference type="NCBI Taxonomy" id="1144522"/>
    <lineage>
        <taxon>Eukaryota</taxon>
        <taxon>Metamonada</taxon>
        <taxon>Parabasalia</taxon>
        <taxon>Tritrichomonadida</taxon>
        <taxon>Tritrichomonadidae</taxon>
        <taxon>Tritrichomonas</taxon>
    </lineage>
</organism>
<evidence type="ECO:0000259" key="11">
    <source>
        <dbReference type="PROSITE" id="PS50011"/>
    </source>
</evidence>
<evidence type="ECO:0000256" key="2">
    <source>
        <dbReference type="ARBA" id="ARBA00022679"/>
    </source>
</evidence>
<dbReference type="InterPro" id="IPR011009">
    <property type="entry name" value="Kinase-like_dom_sf"/>
</dbReference>
<evidence type="ECO:0000256" key="5">
    <source>
        <dbReference type="ARBA" id="ARBA00022840"/>
    </source>
</evidence>
<keyword evidence="5 7" id="KW-0067">ATP-binding</keyword>
<evidence type="ECO:0000256" key="10">
    <source>
        <dbReference type="RuleBase" id="RU000304"/>
    </source>
</evidence>
<evidence type="ECO:0000313" key="13">
    <source>
        <dbReference type="Proteomes" id="UP000179807"/>
    </source>
</evidence>
<dbReference type="PROSITE" id="PS00108">
    <property type="entry name" value="PROTEIN_KINASE_ST"/>
    <property type="match status" value="1"/>
</dbReference>
<dbReference type="InterPro" id="IPR000719">
    <property type="entry name" value="Prot_kinase_dom"/>
</dbReference>
<dbReference type="VEuPathDB" id="TrichDB:TRFO_18647"/>
<evidence type="ECO:0000256" key="7">
    <source>
        <dbReference type="PIRSR" id="PIRSR630616-2"/>
    </source>
</evidence>
<dbReference type="FunFam" id="3.30.200.20:FF:000042">
    <property type="entry name" value="Aurora kinase A"/>
    <property type="match status" value="1"/>
</dbReference>
<reference evidence="12" key="1">
    <citation type="submission" date="2016-10" db="EMBL/GenBank/DDBJ databases">
        <authorList>
            <person name="Benchimol M."/>
            <person name="Almeida L.G."/>
            <person name="Vasconcelos A.T."/>
            <person name="Perreira-Neves A."/>
            <person name="Rosa I.A."/>
            <person name="Tasca T."/>
            <person name="Bogo M.R."/>
            <person name="de Souza W."/>
        </authorList>
    </citation>
    <scope>NUCLEOTIDE SEQUENCE [LARGE SCALE GENOMIC DNA]</scope>
    <source>
        <strain evidence="12">K</strain>
    </source>
</reference>
<keyword evidence="3 7" id="KW-0547">Nucleotide-binding</keyword>
<dbReference type="EMBL" id="MLAK01000579">
    <property type="protein sequence ID" value="OHT11767.1"/>
    <property type="molecule type" value="Genomic_DNA"/>
</dbReference>
<comment type="similarity">
    <text evidence="10">Belongs to the protein kinase superfamily.</text>
</comment>
<dbReference type="FunFam" id="1.10.510.10:FF:000571">
    <property type="entry name" value="Maternal embryonic leucine zipper kinase"/>
    <property type="match status" value="1"/>
</dbReference>
<evidence type="ECO:0000313" key="12">
    <source>
        <dbReference type="EMBL" id="OHT11767.1"/>
    </source>
</evidence>
<proteinExistence type="inferred from homology"/>
<dbReference type="SMART" id="SM00220">
    <property type="entry name" value="S_TKc"/>
    <property type="match status" value="1"/>
</dbReference>
<dbReference type="Gene3D" id="1.10.510.10">
    <property type="entry name" value="Transferase(Phosphotransferase) domain 1"/>
    <property type="match status" value="1"/>
</dbReference>
<evidence type="ECO:0000256" key="9">
    <source>
        <dbReference type="PROSITE-ProRule" id="PRU10141"/>
    </source>
</evidence>
<feature type="domain" description="Protein kinase" evidence="11">
    <location>
        <begin position="15"/>
        <end position="279"/>
    </location>
</feature>
<dbReference type="Pfam" id="PF00069">
    <property type="entry name" value="Pkinase"/>
    <property type="match status" value="1"/>
</dbReference>
<comment type="caution">
    <text evidence="12">The sequence shown here is derived from an EMBL/GenBank/DDBJ whole genome shotgun (WGS) entry which is preliminary data.</text>
</comment>
<keyword evidence="2" id="KW-0808">Transferase</keyword>
<dbReference type="InterPro" id="IPR030616">
    <property type="entry name" value="Aur-like"/>
</dbReference>
<keyword evidence="1 10" id="KW-0723">Serine/threonine-protein kinase</keyword>
<evidence type="ECO:0000256" key="8">
    <source>
        <dbReference type="PIRSR" id="PIRSR630616-3"/>
    </source>
</evidence>
<feature type="binding site" evidence="7">
    <location>
        <position position="157"/>
    </location>
    <ligand>
        <name>ATP</name>
        <dbReference type="ChEBI" id="CHEBI:30616"/>
    </ligand>
</feature>
<feature type="cross-link" description="Glycyl lysine isopeptide (Lys-Gly) (interchain with G-Cter in SUMO2)" evidence="8">
    <location>
        <position position="141"/>
    </location>
</feature>
<sequence length="373" mass="42566">MESQKDLSDSQIDDFTFEGEIGSGQFSRVYRVRHKATQKIYAMKVISKAEVGAVAFNSFVNNELRNISQINCQYIAKMYKTFDTQNCLYIVLEYVEGCSLLELVNRVGSLKEADACHIFFQLSRALFYLHEFKRIVHRDIKLENIMMTSDGQAKIIDFGFSKDLTGCCPLKTAVDCNNLSKLSTICGSISYMPPEMIYHYEYSEKVDIWSLGIVLYGMIFGVLPFFDQSSTVNAKKIVTEKLVFPKPNSPELEDLFQCILEKDPIKRYSINEVVKHSWLKIKSHSNKMAVPSKSLEAIPNLKGLSPLSGNGTQTLADIQSRNERRSQLRVLNRTCKIRVREVPLGLQFNQMRTMTNLLQKTVELPKLLPKNPI</sequence>
<dbReference type="PROSITE" id="PS00107">
    <property type="entry name" value="PROTEIN_KINASE_ATP"/>
    <property type="match status" value="1"/>
</dbReference>
<dbReference type="SUPFAM" id="SSF56112">
    <property type="entry name" value="Protein kinase-like (PK-like)"/>
    <property type="match status" value="1"/>
</dbReference>
<feature type="active site" description="Proton acceptor" evidence="6">
    <location>
        <position position="139"/>
    </location>
</feature>
<protein>
    <submittedName>
        <fullName evidence="12">cAMP-dependent protein kinase catalytic subunit beta</fullName>
    </submittedName>
</protein>
<dbReference type="OrthoDB" id="266718at2759"/>
<dbReference type="InterPro" id="IPR008271">
    <property type="entry name" value="Ser/Thr_kinase_AS"/>
</dbReference>
<evidence type="ECO:0000256" key="6">
    <source>
        <dbReference type="PIRSR" id="PIRSR630616-1"/>
    </source>
</evidence>
<dbReference type="RefSeq" id="XP_068364903.1">
    <property type="nucleotide sequence ID" value="XM_068500302.1"/>
</dbReference>
<dbReference type="GO" id="GO:0004674">
    <property type="term" value="F:protein serine/threonine kinase activity"/>
    <property type="evidence" value="ECO:0007669"/>
    <property type="project" value="UniProtKB-KW"/>
</dbReference>
<accession>A0A1J4KKE1</accession>
<dbReference type="AlphaFoldDB" id="A0A1J4KKE1"/>
<feature type="binding site" evidence="7 9">
    <location>
        <position position="44"/>
    </location>
    <ligand>
        <name>ATP</name>
        <dbReference type="ChEBI" id="CHEBI:30616"/>
    </ligand>
</feature>
<evidence type="ECO:0000256" key="1">
    <source>
        <dbReference type="ARBA" id="ARBA00022527"/>
    </source>
</evidence>
<dbReference type="InterPro" id="IPR017441">
    <property type="entry name" value="Protein_kinase_ATP_BS"/>
</dbReference>
<name>A0A1J4KKE1_9EUKA</name>
<evidence type="ECO:0000256" key="3">
    <source>
        <dbReference type="ARBA" id="ARBA00022741"/>
    </source>
</evidence>
<keyword evidence="4 12" id="KW-0418">Kinase</keyword>
<feature type="binding site" evidence="7">
    <location>
        <begin position="143"/>
        <end position="144"/>
    </location>
    <ligand>
        <name>ATP</name>
        <dbReference type="ChEBI" id="CHEBI:30616"/>
    </ligand>
</feature>
<dbReference type="PROSITE" id="PS50011">
    <property type="entry name" value="PROTEIN_KINASE_DOM"/>
    <property type="match status" value="1"/>
</dbReference>
<evidence type="ECO:0000256" key="4">
    <source>
        <dbReference type="ARBA" id="ARBA00022777"/>
    </source>
</evidence>
<keyword evidence="13" id="KW-1185">Reference proteome</keyword>